<gene>
    <name evidence="1" type="ORF">BOLC6T36278H</name>
</gene>
<accession>A0A3P6GWX1</accession>
<sequence length="45" mass="4925">MTGSIGIVGKDLVFLRHVEALEAVLSLFPVQTIFLIKPAMNEIRG</sequence>
<name>A0A3P6GWX1_BRAOL</name>
<protein>
    <submittedName>
        <fullName evidence="1">Uncharacterized protein</fullName>
    </submittedName>
</protein>
<evidence type="ECO:0000313" key="1">
    <source>
        <dbReference type="EMBL" id="VDD60825.1"/>
    </source>
</evidence>
<dbReference type="EMBL" id="LR031880">
    <property type="protein sequence ID" value="VDD60825.1"/>
    <property type="molecule type" value="Genomic_DNA"/>
</dbReference>
<organism evidence="1">
    <name type="scientific">Brassica oleracea</name>
    <name type="common">Wild cabbage</name>
    <dbReference type="NCBI Taxonomy" id="3712"/>
    <lineage>
        <taxon>Eukaryota</taxon>
        <taxon>Viridiplantae</taxon>
        <taxon>Streptophyta</taxon>
        <taxon>Embryophyta</taxon>
        <taxon>Tracheophyta</taxon>
        <taxon>Spermatophyta</taxon>
        <taxon>Magnoliopsida</taxon>
        <taxon>eudicotyledons</taxon>
        <taxon>Gunneridae</taxon>
        <taxon>Pentapetalae</taxon>
        <taxon>rosids</taxon>
        <taxon>malvids</taxon>
        <taxon>Brassicales</taxon>
        <taxon>Brassicaceae</taxon>
        <taxon>Brassiceae</taxon>
        <taxon>Brassica</taxon>
    </lineage>
</organism>
<proteinExistence type="predicted"/>
<reference evidence="1" key="1">
    <citation type="submission" date="2018-11" db="EMBL/GenBank/DDBJ databases">
        <authorList>
            <consortium name="Genoscope - CEA"/>
            <person name="William W."/>
        </authorList>
    </citation>
    <scope>NUCLEOTIDE SEQUENCE</scope>
</reference>
<dbReference type="AlphaFoldDB" id="A0A3P6GWX1"/>